<dbReference type="EMBL" id="JACXVP010000001">
    <property type="protein sequence ID" value="KAG5630663.1"/>
    <property type="molecule type" value="Genomic_DNA"/>
</dbReference>
<gene>
    <name evidence="1" type="ORF">H5410_002380</name>
</gene>
<comment type="caution">
    <text evidence="1">The sequence shown here is derived from an EMBL/GenBank/DDBJ whole genome shotgun (WGS) entry which is preliminary data.</text>
</comment>
<sequence length="63" mass="7244">MVKLRGTTRAQHTRTIGDLQADRQLANWAWRSSGLCFFFLFSRLVPCCQLVSMVCLKIQIPET</sequence>
<accession>A0A9J6B2P5</accession>
<dbReference type="Proteomes" id="UP000824120">
    <property type="component" value="Chromosome 1"/>
</dbReference>
<evidence type="ECO:0000313" key="1">
    <source>
        <dbReference type="EMBL" id="KAG5630663.1"/>
    </source>
</evidence>
<evidence type="ECO:0000313" key="2">
    <source>
        <dbReference type="Proteomes" id="UP000824120"/>
    </source>
</evidence>
<proteinExistence type="predicted"/>
<keyword evidence="2" id="KW-1185">Reference proteome</keyword>
<name>A0A9J6B2P5_SOLCO</name>
<protein>
    <submittedName>
        <fullName evidence="1">Uncharacterized protein</fullName>
    </submittedName>
</protein>
<organism evidence="1 2">
    <name type="scientific">Solanum commersonii</name>
    <name type="common">Commerson's wild potato</name>
    <name type="synonym">Commerson's nightshade</name>
    <dbReference type="NCBI Taxonomy" id="4109"/>
    <lineage>
        <taxon>Eukaryota</taxon>
        <taxon>Viridiplantae</taxon>
        <taxon>Streptophyta</taxon>
        <taxon>Embryophyta</taxon>
        <taxon>Tracheophyta</taxon>
        <taxon>Spermatophyta</taxon>
        <taxon>Magnoliopsida</taxon>
        <taxon>eudicotyledons</taxon>
        <taxon>Gunneridae</taxon>
        <taxon>Pentapetalae</taxon>
        <taxon>asterids</taxon>
        <taxon>lamiids</taxon>
        <taxon>Solanales</taxon>
        <taxon>Solanaceae</taxon>
        <taxon>Solanoideae</taxon>
        <taxon>Solaneae</taxon>
        <taxon>Solanum</taxon>
    </lineage>
</organism>
<dbReference type="AlphaFoldDB" id="A0A9J6B2P5"/>
<reference evidence="1 2" key="1">
    <citation type="submission" date="2020-09" db="EMBL/GenBank/DDBJ databases">
        <title>De no assembly of potato wild relative species, Solanum commersonii.</title>
        <authorList>
            <person name="Cho K."/>
        </authorList>
    </citation>
    <scope>NUCLEOTIDE SEQUENCE [LARGE SCALE GENOMIC DNA]</scope>
    <source>
        <strain evidence="1">LZ3.2</strain>
        <tissue evidence="1">Leaf</tissue>
    </source>
</reference>